<accession>A0A507DY86</accession>
<dbReference type="GO" id="GO:0000289">
    <property type="term" value="P:nuclear-transcribed mRNA poly(A) tail shortening"/>
    <property type="evidence" value="ECO:0007669"/>
    <property type="project" value="TreeGrafter"/>
</dbReference>
<dbReference type="SMART" id="SM00454">
    <property type="entry name" value="SAM"/>
    <property type="match status" value="1"/>
</dbReference>
<feature type="domain" description="SAM" evidence="5">
    <location>
        <begin position="442"/>
        <end position="503"/>
    </location>
</feature>
<proteinExistence type="predicted"/>
<dbReference type="InterPro" id="IPR001660">
    <property type="entry name" value="SAM"/>
</dbReference>
<dbReference type="AlphaFoldDB" id="A0A507DY86"/>
<feature type="region of interest" description="Disordered" evidence="4">
    <location>
        <begin position="1"/>
        <end position="26"/>
    </location>
</feature>
<sequence length="511" mass="56646">MSAVPPAPADPQRTYRPPGVERPGMARPVSATIGSLQKGNSQRPSSEVLSAHYKSPEAEAIDRWFEDLSYYEQTLEQMARAKLDDNFCEELKHIEQWFNVLSDPERTTALYSLLQNATPVQIRFFITVLQQMAQKDPQTGAVPPPDQIGKPHAIDAARLAQTRVHSMPPRVSSPVNPAPVVSVPMPNGEDDRYLSVNPLANGPRATRRLFDRHSAPNAEEQYAQLLGDMNQGDQHRRNPEDARHRVLEDRNAELSEEYAYKRSSYSSMRGPSPAPGRGARSSAHMSPLLRPSTPIDDAIASANWSLQPIVKAPVDRPNSGLGNGTFSPVLGGLHDDLPNIGALSLQPPRSPYGRPLSPRPVSPIILSPPTPTGVNPPTLGHPSPGWGYVDVRSRTPNSHYSHSEYSDTYSHDGRHGDGYFERNGMLSAHKEKGKIPESVDLEALNDIPSWLRSLRLHKYTSTFETMNWKDMIKLDEDELIAKGVSALGARRKLLKVFELVRKDLDSKGVQY</sequence>
<evidence type="ECO:0000256" key="4">
    <source>
        <dbReference type="SAM" id="MobiDB-lite"/>
    </source>
</evidence>
<dbReference type="InterPro" id="IPR050897">
    <property type="entry name" value="SMAUG/VTS1_RNA-bind"/>
</dbReference>
<organism evidence="6 7">
    <name type="scientific">Powellomyces hirtus</name>
    <dbReference type="NCBI Taxonomy" id="109895"/>
    <lineage>
        <taxon>Eukaryota</taxon>
        <taxon>Fungi</taxon>
        <taxon>Fungi incertae sedis</taxon>
        <taxon>Chytridiomycota</taxon>
        <taxon>Chytridiomycota incertae sedis</taxon>
        <taxon>Chytridiomycetes</taxon>
        <taxon>Spizellomycetales</taxon>
        <taxon>Powellomycetaceae</taxon>
        <taxon>Powellomyces</taxon>
    </lineage>
</organism>
<dbReference type="PANTHER" id="PTHR12515">
    <property type="entry name" value="STERILE ALPHA MOTIF DOMAIN CONTAINING PROTEIN 4-RELATED"/>
    <property type="match status" value="1"/>
</dbReference>
<reference evidence="6 7" key="1">
    <citation type="journal article" date="2019" name="Sci. Rep.">
        <title>Comparative genomics of chytrid fungi reveal insights into the obligate biotrophic and pathogenic lifestyle of Synchytrium endobioticum.</title>
        <authorList>
            <person name="van de Vossenberg B.T.L.H."/>
            <person name="Warris S."/>
            <person name="Nguyen H.D.T."/>
            <person name="van Gent-Pelzer M.P.E."/>
            <person name="Joly D.L."/>
            <person name="van de Geest H.C."/>
            <person name="Bonants P.J.M."/>
            <person name="Smith D.S."/>
            <person name="Levesque C.A."/>
            <person name="van der Lee T.A.J."/>
        </authorList>
    </citation>
    <scope>NUCLEOTIDE SEQUENCE [LARGE SCALE GENOMIC DNA]</scope>
    <source>
        <strain evidence="6 7">CBS 809.83</strain>
    </source>
</reference>
<evidence type="ECO:0000313" key="6">
    <source>
        <dbReference type="EMBL" id="TPX56759.1"/>
    </source>
</evidence>
<dbReference type="Pfam" id="PF07647">
    <property type="entry name" value="SAM_2"/>
    <property type="match status" value="1"/>
</dbReference>
<evidence type="ECO:0000256" key="3">
    <source>
        <dbReference type="ARBA" id="ARBA00022884"/>
    </source>
</evidence>
<dbReference type="Proteomes" id="UP000318582">
    <property type="component" value="Unassembled WGS sequence"/>
</dbReference>
<dbReference type="InterPro" id="IPR057327">
    <property type="entry name" value="Vts1_dom"/>
</dbReference>
<name>A0A507DY86_9FUNG</name>
<keyword evidence="2" id="KW-0963">Cytoplasm</keyword>
<dbReference type="Gene3D" id="1.10.150.50">
    <property type="entry name" value="Transcription Factor, Ets-1"/>
    <property type="match status" value="1"/>
</dbReference>
<keyword evidence="3" id="KW-0694">RNA-binding</keyword>
<dbReference type="SUPFAM" id="SSF47769">
    <property type="entry name" value="SAM/Pointed domain"/>
    <property type="match status" value="1"/>
</dbReference>
<protein>
    <recommendedName>
        <fullName evidence="5">SAM domain-containing protein</fullName>
    </recommendedName>
</protein>
<dbReference type="GO" id="GO:0003729">
    <property type="term" value="F:mRNA binding"/>
    <property type="evidence" value="ECO:0007669"/>
    <property type="project" value="TreeGrafter"/>
</dbReference>
<feature type="region of interest" description="Disordered" evidence="4">
    <location>
        <begin position="228"/>
        <end position="292"/>
    </location>
</feature>
<dbReference type="Pfam" id="PF25479">
    <property type="entry name" value="Vts1"/>
    <property type="match status" value="1"/>
</dbReference>
<evidence type="ECO:0000256" key="2">
    <source>
        <dbReference type="ARBA" id="ARBA00022490"/>
    </source>
</evidence>
<gene>
    <name evidence="6" type="ORF">PhCBS80983_g04289</name>
</gene>
<dbReference type="InterPro" id="IPR013761">
    <property type="entry name" value="SAM/pointed_sf"/>
</dbReference>
<dbReference type="GO" id="GO:0000932">
    <property type="term" value="C:P-body"/>
    <property type="evidence" value="ECO:0007669"/>
    <property type="project" value="TreeGrafter"/>
</dbReference>
<keyword evidence="7" id="KW-1185">Reference proteome</keyword>
<evidence type="ECO:0000313" key="7">
    <source>
        <dbReference type="Proteomes" id="UP000318582"/>
    </source>
</evidence>
<dbReference type="PROSITE" id="PS50105">
    <property type="entry name" value="SAM_DOMAIN"/>
    <property type="match status" value="1"/>
</dbReference>
<feature type="compositionally biased region" description="Basic and acidic residues" evidence="4">
    <location>
        <begin position="233"/>
        <end position="253"/>
    </location>
</feature>
<evidence type="ECO:0000259" key="5">
    <source>
        <dbReference type="PROSITE" id="PS50105"/>
    </source>
</evidence>
<dbReference type="EMBL" id="QEAQ01000065">
    <property type="protein sequence ID" value="TPX56759.1"/>
    <property type="molecule type" value="Genomic_DNA"/>
</dbReference>
<comment type="subcellular location">
    <subcellularLocation>
        <location evidence="1">Cytoplasm</location>
    </subcellularLocation>
</comment>
<evidence type="ECO:0000256" key="1">
    <source>
        <dbReference type="ARBA" id="ARBA00004496"/>
    </source>
</evidence>
<dbReference type="PANTHER" id="PTHR12515:SF5">
    <property type="entry name" value="PROTEIN SMAUG"/>
    <property type="match status" value="1"/>
</dbReference>
<comment type="caution">
    <text evidence="6">The sequence shown here is derived from an EMBL/GenBank/DDBJ whole genome shotgun (WGS) entry which is preliminary data.</text>
</comment>